<dbReference type="EMBL" id="HAED01001558">
    <property type="protein sequence ID" value="SBQ87403.1"/>
    <property type="molecule type" value="Transcribed_RNA"/>
</dbReference>
<feature type="non-terminal residue" evidence="1">
    <location>
        <position position="1"/>
    </location>
</feature>
<feature type="non-terminal residue" evidence="1">
    <location>
        <position position="52"/>
    </location>
</feature>
<reference evidence="1" key="2">
    <citation type="submission" date="2016-06" db="EMBL/GenBank/DDBJ databases">
        <title>The genome of a short-lived fish provides insights into sex chromosome evolution and the genetic control of aging.</title>
        <authorList>
            <person name="Reichwald K."/>
            <person name="Felder M."/>
            <person name="Petzold A."/>
            <person name="Koch P."/>
            <person name="Groth M."/>
            <person name="Platzer M."/>
        </authorList>
    </citation>
    <scope>NUCLEOTIDE SEQUENCE</scope>
    <source>
        <tissue evidence="1">Brain</tissue>
    </source>
</reference>
<protein>
    <submittedName>
        <fullName evidence="1">Osteoclast stimulatory transmembrane protein</fullName>
    </submittedName>
</protein>
<proteinExistence type="predicted"/>
<sequence length="52" mass="5578">VTPIVVPFLNSIVGNVCVSHCVLIREAVGHVCFTKSPIYFLHGNSNAPQTPT</sequence>
<reference evidence="1" key="1">
    <citation type="submission" date="2016-05" db="EMBL/GenBank/DDBJ databases">
        <authorList>
            <person name="Lavstsen T."/>
            <person name="Jespersen J.S."/>
        </authorList>
    </citation>
    <scope>NUCLEOTIDE SEQUENCE</scope>
    <source>
        <tissue evidence="1">Brain</tissue>
    </source>
</reference>
<keyword evidence="1" id="KW-0812">Transmembrane</keyword>
<dbReference type="AlphaFoldDB" id="A0A1A8HV47"/>
<keyword evidence="1" id="KW-0472">Membrane</keyword>
<gene>
    <name evidence="1" type="primary">OCSTAMP</name>
</gene>
<organism evidence="1">
    <name type="scientific">Nothobranchius kuhntae</name>
    <name type="common">Beira killifish</name>
    <dbReference type="NCBI Taxonomy" id="321403"/>
    <lineage>
        <taxon>Eukaryota</taxon>
        <taxon>Metazoa</taxon>
        <taxon>Chordata</taxon>
        <taxon>Craniata</taxon>
        <taxon>Vertebrata</taxon>
        <taxon>Euteleostomi</taxon>
        <taxon>Actinopterygii</taxon>
        <taxon>Neopterygii</taxon>
        <taxon>Teleostei</taxon>
        <taxon>Neoteleostei</taxon>
        <taxon>Acanthomorphata</taxon>
        <taxon>Ovalentaria</taxon>
        <taxon>Atherinomorphae</taxon>
        <taxon>Cyprinodontiformes</taxon>
        <taxon>Nothobranchiidae</taxon>
        <taxon>Nothobranchius</taxon>
    </lineage>
</organism>
<name>A0A1A8HV47_NOTKU</name>
<evidence type="ECO:0000313" key="1">
    <source>
        <dbReference type="EMBL" id="SBQ87403.1"/>
    </source>
</evidence>
<accession>A0A1A8HV47</accession>